<dbReference type="RefSeq" id="WP_280653657.1">
    <property type="nucleotide sequence ID" value="NZ_JANQDH010000026.1"/>
</dbReference>
<dbReference type="Proteomes" id="UP001159387">
    <property type="component" value="Unassembled WGS sequence"/>
</dbReference>
<evidence type="ECO:0000256" key="1">
    <source>
        <dbReference type="SAM" id="SignalP"/>
    </source>
</evidence>
<sequence>MQRTTFLTLVFSSLLLLPAMAQLGQVWSDFQFYSVDMQNYLRNNLIATLKPLQVTSQNALNNSTGELSIPNPVEAGEILRQDILFNPVTNKFENNPVIHAHSVSYEINRIITFASIQSIMGNAGQTRLKSQLQNVENVIDNIDQISQNSDNIFNQLTNTISGLSVINPLAPLEREQAKLELQSIKIQQEQAKLTSANLAQTMQTNQSLQYSNLNLANVSQQIEEMNRSRRIDSATEAARLFRSTAQTDLFGREKN</sequence>
<keyword evidence="3" id="KW-1185">Reference proteome</keyword>
<gene>
    <name evidence="2" type="ORF">NWP17_04180</name>
</gene>
<name>A0AA43GQ95_9CYAN</name>
<evidence type="ECO:0000313" key="2">
    <source>
        <dbReference type="EMBL" id="MDH6059644.1"/>
    </source>
</evidence>
<evidence type="ECO:0000313" key="3">
    <source>
        <dbReference type="Proteomes" id="UP001159387"/>
    </source>
</evidence>
<organism evidence="2 3">
    <name type="scientific">Chrysosporum bergii ANA360D</name>
    <dbReference type="NCBI Taxonomy" id="617107"/>
    <lineage>
        <taxon>Bacteria</taxon>
        <taxon>Bacillati</taxon>
        <taxon>Cyanobacteriota</taxon>
        <taxon>Cyanophyceae</taxon>
        <taxon>Nostocales</taxon>
        <taxon>Nodulariaceae</taxon>
        <taxon>Chrysosporum</taxon>
    </lineage>
</organism>
<accession>A0AA43GQ95</accession>
<feature type="signal peptide" evidence="1">
    <location>
        <begin position="1"/>
        <end position="21"/>
    </location>
</feature>
<evidence type="ECO:0008006" key="4">
    <source>
        <dbReference type="Google" id="ProtNLM"/>
    </source>
</evidence>
<feature type="chain" id="PRO_5041323786" description="Transporter" evidence="1">
    <location>
        <begin position="22"/>
        <end position="255"/>
    </location>
</feature>
<dbReference type="EMBL" id="JANQDH010000026">
    <property type="protein sequence ID" value="MDH6059644.1"/>
    <property type="molecule type" value="Genomic_DNA"/>
</dbReference>
<comment type="caution">
    <text evidence="2">The sequence shown here is derived from an EMBL/GenBank/DDBJ whole genome shotgun (WGS) entry which is preliminary data.</text>
</comment>
<dbReference type="AlphaFoldDB" id="A0AA43GQ95"/>
<protein>
    <recommendedName>
        <fullName evidence="4">Transporter</fullName>
    </recommendedName>
</protein>
<reference evidence="2 3" key="1">
    <citation type="journal article" date="2023" name="J. Phycol.">
        <title>Chrysosporum ovalisporum is synonymous with the true-branching cyanobacterium Umezakia natans (Nostocales/Aphanizomenonaceae).</title>
        <authorList>
            <person name="McGregor G.B."/>
            <person name="Sendall B.C."/>
            <person name="Niiyama Y."/>
            <person name="Tuji A."/>
            <person name="Willis A."/>
        </authorList>
    </citation>
    <scope>NUCLEOTIDE SEQUENCE [LARGE SCALE GENOMIC DNA]</scope>
    <source>
        <strain evidence="2 3">ANA360D</strain>
    </source>
</reference>
<keyword evidence="1" id="KW-0732">Signal</keyword>
<proteinExistence type="predicted"/>